<dbReference type="Proteomes" id="UP000027222">
    <property type="component" value="Unassembled WGS sequence"/>
</dbReference>
<accession>A0A067SIL5</accession>
<sequence>MVVLKTMSIHCSLSCFSLLLQITKLSELSNESFKPNTDYAPNIAWIMSSPSNRTPSSKCIGLSAYDPLMRLGLI</sequence>
<proteinExistence type="predicted"/>
<feature type="non-terminal residue" evidence="2">
    <location>
        <position position="74"/>
    </location>
</feature>
<organism evidence="2 3">
    <name type="scientific">Galerina marginata (strain CBS 339.88)</name>
    <dbReference type="NCBI Taxonomy" id="685588"/>
    <lineage>
        <taxon>Eukaryota</taxon>
        <taxon>Fungi</taxon>
        <taxon>Dikarya</taxon>
        <taxon>Basidiomycota</taxon>
        <taxon>Agaricomycotina</taxon>
        <taxon>Agaricomycetes</taxon>
        <taxon>Agaricomycetidae</taxon>
        <taxon>Agaricales</taxon>
        <taxon>Agaricineae</taxon>
        <taxon>Strophariaceae</taxon>
        <taxon>Galerina</taxon>
    </lineage>
</organism>
<keyword evidence="1" id="KW-0732">Signal</keyword>
<dbReference type="AlphaFoldDB" id="A0A067SIL5"/>
<dbReference type="HOGENOM" id="CLU_2694473_0_0_1"/>
<keyword evidence="3" id="KW-1185">Reference proteome</keyword>
<gene>
    <name evidence="2" type="ORF">GALMADRAFT_254430</name>
</gene>
<name>A0A067SIL5_GALM3</name>
<feature type="signal peptide" evidence="1">
    <location>
        <begin position="1"/>
        <end position="25"/>
    </location>
</feature>
<evidence type="ECO:0000313" key="2">
    <source>
        <dbReference type="EMBL" id="KDR70785.1"/>
    </source>
</evidence>
<evidence type="ECO:0000313" key="3">
    <source>
        <dbReference type="Proteomes" id="UP000027222"/>
    </source>
</evidence>
<evidence type="ECO:0000256" key="1">
    <source>
        <dbReference type="SAM" id="SignalP"/>
    </source>
</evidence>
<feature type="chain" id="PRO_5001645798" evidence="1">
    <location>
        <begin position="26"/>
        <end position="74"/>
    </location>
</feature>
<dbReference type="EMBL" id="KL142395">
    <property type="protein sequence ID" value="KDR70785.1"/>
    <property type="molecule type" value="Genomic_DNA"/>
</dbReference>
<protein>
    <submittedName>
        <fullName evidence="2">Uncharacterized protein</fullName>
    </submittedName>
</protein>
<reference evidence="3" key="1">
    <citation type="journal article" date="2014" name="Proc. Natl. Acad. Sci. U.S.A.">
        <title>Extensive sampling of basidiomycete genomes demonstrates inadequacy of the white-rot/brown-rot paradigm for wood decay fungi.</title>
        <authorList>
            <person name="Riley R."/>
            <person name="Salamov A.A."/>
            <person name="Brown D.W."/>
            <person name="Nagy L.G."/>
            <person name="Floudas D."/>
            <person name="Held B.W."/>
            <person name="Levasseur A."/>
            <person name="Lombard V."/>
            <person name="Morin E."/>
            <person name="Otillar R."/>
            <person name="Lindquist E.A."/>
            <person name="Sun H."/>
            <person name="LaButti K.M."/>
            <person name="Schmutz J."/>
            <person name="Jabbour D."/>
            <person name="Luo H."/>
            <person name="Baker S.E."/>
            <person name="Pisabarro A.G."/>
            <person name="Walton J.D."/>
            <person name="Blanchette R.A."/>
            <person name="Henrissat B."/>
            <person name="Martin F."/>
            <person name="Cullen D."/>
            <person name="Hibbett D.S."/>
            <person name="Grigoriev I.V."/>
        </authorList>
    </citation>
    <scope>NUCLEOTIDE SEQUENCE [LARGE SCALE GENOMIC DNA]</scope>
    <source>
        <strain evidence="3">CBS 339.88</strain>
    </source>
</reference>